<evidence type="ECO:0000256" key="1">
    <source>
        <dbReference type="ARBA" id="ARBA00023125"/>
    </source>
</evidence>
<evidence type="ECO:0000256" key="2">
    <source>
        <dbReference type="PROSITE-ProRule" id="PRU00335"/>
    </source>
</evidence>
<dbReference type="Pfam" id="PF00440">
    <property type="entry name" value="TetR_N"/>
    <property type="match status" value="1"/>
</dbReference>
<dbReference type="InterPro" id="IPR001647">
    <property type="entry name" value="HTH_TetR"/>
</dbReference>
<dbReference type="GO" id="GO:0003677">
    <property type="term" value="F:DNA binding"/>
    <property type="evidence" value="ECO:0007669"/>
    <property type="project" value="UniProtKB-UniRule"/>
</dbReference>
<reference evidence="4 5" key="1">
    <citation type="submission" date="2019-11" db="EMBL/GenBank/DDBJ databases">
        <title>Nocardia sp. nov. CT2-14 isolated from soil.</title>
        <authorList>
            <person name="Kanchanasin P."/>
            <person name="Tanasupawat S."/>
            <person name="Yuki M."/>
            <person name="Kudo T."/>
        </authorList>
    </citation>
    <scope>NUCLEOTIDE SEQUENCE [LARGE SCALE GENOMIC DNA]</scope>
    <source>
        <strain evidence="4 5">CT2-14</strain>
    </source>
</reference>
<comment type="caution">
    <text evidence="4">The sequence shown here is derived from an EMBL/GenBank/DDBJ whole genome shotgun (WGS) entry which is preliminary data.</text>
</comment>
<dbReference type="PROSITE" id="PS50977">
    <property type="entry name" value="HTH_TETR_2"/>
    <property type="match status" value="1"/>
</dbReference>
<feature type="DNA-binding region" description="H-T-H motif" evidence="2">
    <location>
        <begin position="34"/>
        <end position="53"/>
    </location>
</feature>
<dbReference type="InterPro" id="IPR050624">
    <property type="entry name" value="HTH-type_Tx_Regulator"/>
</dbReference>
<name>A0A6I3KY98_9NOCA</name>
<sequence length="194" mass="21934">MSRSPENVRVRRTRILLREALIDLIEEHGFERVTVGQITERAMVSRAAFYRNYRDKYQLVEQIFDEAAAALTDASDSDSDTDRLRRLELFFEHVAQFTHLYRALLGPKGSRWFATRIQDTVTGMTATHLPLPTPVDNLVATLLGSMFVQTVTWWLTNNQPLPARDMAANYASLAAAIIQQAGTPDFHPGTSTRP</sequence>
<dbReference type="PANTHER" id="PTHR43479">
    <property type="entry name" value="ACREF/ENVCD OPERON REPRESSOR-RELATED"/>
    <property type="match status" value="1"/>
</dbReference>
<organism evidence="4 5">
    <name type="scientific">Nocardia aurantiaca</name>
    <dbReference type="NCBI Taxonomy" id="2675850"/>
    <lineage>
        <taxon>Bacteria</taxon>
        <taxon>Bacillati</taxon>
        <taxon>Actinomycetota</taxon>
        <taxon>Actinomycetes</taxon>
        <taxon>Mycobacteriales</taxon>
        <taxon>Nocardiaceae</taxon>
        <taxon>Nocardia</taxon>
    </lineage>
</organism>
<dbReference type="AlphaFoldDB" id="A0A6I3KY98"/>
<dbReference type="Proteomes" id="UP000432464">
    <property type="component" value="Unassembled WGS sequence"/>
</dbReference>
<dbReference type="SUPFAM" id="SSF46689">
    <property type="entry name" value="Homeodomain-like"/>
    <property type="match status" value="1"/>
</dbReference>
<evidence type="ECO:0000313" key="5">
    <source>
        <dbReference type="Proteomes" id="UP000432464"/>
    </source>
</evidence>
<proteinExistence type="predicted"/>
<evidence type="ECO:0000313" key="4">
    <source>
        <dbReference type="EMBL" id="MTE13365.1"/>
    </source>
</evidence>
<accession>A0A6I3KY98</accession>
<evidence type="ECO:0000259" key="3">
    <source>
        <dbReference type="PROSITE" id="PS50977"/>
    </source>
</evidence>
<feature type="domain" description="HTH tetR-type" evidence="3">
    <location>
        <begin position="11"/>
        <end position="71"/>
    </location>
</feature>
<gene>
    <name evidence="4" type="ORF">GLP40_11340</name>
</gene>
<keyword evidence="1 2" id="KW-0238">DNA-binding</keyword>
<keyword evidence="5" id="KW-1185">Reference proteome</keyword>
<dbReference type="Gene3D" id="1.10.357.10">
    <property type="entry name" value="Tetracycline Repressor, domain 2"/>
    <property type="match status" value="1"/>
</dbReference>
<dbReference type="EMBL" id="WMBB01000005">
    <property type="protein sequence ID" value="MTE13365.1"/>
    <property type="molecule type" value="Genomic_DNA"/>
</dbReference>
<dbReference type="RefSeq" id="WP_154787865.1">
    <property type="nucleotide sequence ID" value="NZ_WMBB01000005.1"/>
</dbReference>
<dbReference type="PANTHER" id="PTHR43479:SF7">
    <property type="entry name" value="TETR-FAMILY TRANSCRIPTIONAL REGULATOR"/>
    <property type="match status" value="1"/>
</dbReference>
<dbReference type="InterPro" id="IPR009057">
    <property type="entry name" value="Homeodomain-like_sf"/>
</dbReference>
<protein>
    <submittedName>
        <fullName evidence="4">TetR family transcriptional regulator</fullName>
    </submittedName>
</protein>